<comment type="subcellular location">
    <subcellularLocation>
        <location evidence="1">Cell membrane</location>
        <topology evidence="1">Multi-pass membrane protein</topology>
    </subcellularLocation>
</comment>
<name>A0A0C9ZKQ5_9AGAM</name>
<feature type="transmembrane region" description="Helical" evidence="12">
    <location>
        <begin position="1077"/>
        <end position="1099"/>
    </location>
</feature>
<evidence type="ECO:0000256" key="4">
    <source>
        <dbReference type="ARBA" id="ARBA00022676"/>
    </source>
</evidence>
<sequence length="1451" mass="161550">MDYRDQRPPRSAYHQQYHPSPPQSPPVYPEQHYSGYSHPSSPSPANAYSQQRPGLNQFPEGRTPNISFQNTERGDRKSALDQQRQRTLPSAYQNQLSPTFVDSEGADHVDPARVGRKKSLVRPDREKIEPGHRQWHYRTHAAQMQNETSRVGVQPSTTGNYPQKAMLRRGKSLLAREEDVQESGLALFKRGATLRRKRPASTQSAAPLTVPDRQSRKCLDSIGPGPKDAWFIYCYIITCWIPHFMFRACGIRTPDAQRAWREKIGLISIIFIEMAAVGFITFGFTETVCGVPPNRFHQGQIQNNSVIIHGYDYDFSNFKHPAVGPFNGSTNPLLTGGWNLAGNDASFLFQITNNNCLGIITKANGSSITGSGQTLDWYFPCNVFNPQSNAQNVSGYGDPTNCHVSSTARQGLAAMKPQGQVYYTWDDVAASDRNLAVFESNVLDLNLLQWLSTTEVQYPALFDQMKNADGTYNGKDLSMMFLRSNQRQVGMCLEDVITVGFIDTNSIGCVASSVVLYLSLVFIIGVVAIRFVMAVMFAWFFSWKLGNFPRETYEQRMQRSAQIEDWSNDIYRPAPSEYRPNVSKNGLRNGKVGKKGFFPSTSRFTPQENMPKGASPRPTTNYGMVDPYKRNTTYSTKASSKASPPDTPYRQSRSTMSFGDISSRNISPRSAFLDTPCPFPLQNVVPQPPPDFEPFNYPLAHTICLVTAYSESVEGLRTTLDSLATTDYPNSHKLILVIADGMVKGAGNTMTTPEICLSMMKDFVIPPHEVEPHSYVAIADGHKRHNMAKVYAGFYDYDDASVEVSKQQRVPMVVVAKVGNPLETNDAKPGNRGKRDSQIVLMGFLQKVMFDERMTTFEYEFFNSIWRVTGVSPDRYELVLCVDADTKVFPDSLTRMVSCMVVDIEIMGLCGETKIANKADNFVTMMQVFEYYISHHMTKAFEAMFGGVTCLPGCFSMYRIKAPKGDTGYWVPVLANPDIVERYSENVVDTLHKKNLLLLGEDRYLTTLLLKTFPRRKNMFCPQAVCKTIVPDTFRVLLSQRRRWINSTIHNLFELVLVRDLCGTFCFSMQFVVGMELMGTLVLPAAISFTLYLIIISIIPGGANTTIPLVLLAIVLGLPGLLIVVTSRKVAYVGWMIVYLISLPIWNGLLPAYAFWHFDDFSWGQTRQVAGDKGGNHGDKEGEFDSSHIVMKRWAEFERDRRWKNGVQSRDSTVNNRYSMASNSDVNHNGGVDSSTTESTPSVPYASGTRSRHDSNGLLTLPAPLSASRNPTSVTSASSAAMSRSSDDVVYSDVGSTSNQRLVSTPQDQYIDSYTEAPTPRYPQFDAHVARAGGVLRNQTISSQYPGETQNPFRSEPHVATYADQYGGYSAEPEDMSPPPVPSKYHQGGRGVSLSDNGPVPGPEGVRRVARPSVRRPTSQAPQNRYSRSSTAFNLPPGAAPPQPGGYGSGY</sequence>
<dbReference type="InterPro" id="IPR054295">
    <property type="entry name" value="CHS4-like_dom"/>
</dbReference>
<dbReference type="STRING" id="930992.A0A0C9ZKQ5"/>
<feature type="transmembrane region" description="Helical" evidence="12">
    <location>
        <begin position="230"/>
        <end position="252"/>
    </location>
</feature>
<evidence type="ECO:0000256" key="3">
    <source>
        <dbReference type="ARBA" id="ARBA00022475"/>
    </source>
</evidence>
<dbReference type="PANTHER" id="PTHR22914:SF16">
    <property type="entry name" value="CHITIN SYNTHASE 3"/>
    <property type="match status" value="1"/>
</dbReference>
<feature type="compositionally biased region" description="Polar residues" evidence="11">
    <location>
        <begin position="1418"/>
        <end position="1433"/>
    </location>
</feature>
<dbReference type="Proteomes" id="UP000054485">
    <property type="component" value="Unassembled WGS sequence"/>
</dbReference>
<dbReference type="Pfam" id="PF03142">
    <property type="entry name" value="Chitin_synth_2"/>
    <property type="match status" value="1"/>
</dbReference>
<feature type="region of interest" description="Disordered" evidence="11">
    <location>
        <begin position="1"/>
        <end position="120"/>
    </location>
</feature>
<evidence type="ECO:0000313" key="14">
    <source>
        <dbReference type="EMBL" id="KIK38040.1"/>
    </source>
</evidence>
<feature type="compositionally biased region" description="Low complexity" evidence="11">
    <location>
        <begin position="632"/>
        <end position="643"/>
    </location>
</feature>
<feature type="transmembrane region" description="Helical" evidence="12">
    <location>
        <begin position="1132"/>
        <end position="1156"/>
    </location>
</feature>
<dbReference type="GO" id="GO:0004100">
    <property type="term" value="F:chitin synthase activity"/>
    <property type="evidence" value="ECO:0007669"/>
    <property type="project" value="UniProtKB-EC"/>
</dbReference>
<feature type="compositionally biased region" description="Low complexity" evidence="11">
    <location>
        <begin position="29"/>
        <end position="44"/>
    </location>
</feature>
<feature type="region of interest" description="Disordered" evidence="11">
    <location>
        <begin position="1368"/>
        <end position="1451"/>
    </location>
</feature>
<keyword evidence="9" id="KW-0325">Glycoprotein</keyword>
<feature type="region of interest" description="Disordered" evidence="11">
    <location>
        <begin position="577"/>
        <end position="663"/>
    </location>
</feature>
<reference evidence="15" key="2">
    <citation type="submission" date="2015-01" db="EMBL/GenBank/DDBJ databases">
        <title>Evolutionary Origins and Diversification of the Mycorrhizal Mutualists.</title>
        <authorList>
            <consortium name="DOE Joint Genome Institute"/>
            <consortium name="Mycorrhizal Genomics Consortium"/>
            <person name="Kohler A."/>
            <person name="Kuo A."/>
            <person name="Nagy L.G."/>
            <person name="Floudas D."/>
            <person name="Copeland A."/>
            <person name="Barry K.W."/>
            <person name="Cichocki N."/>
            <person name="Veneault-Fourrey C."/>
            <person name="LaButti K."/>
            <person name="Lindquist E.A."/>
            <person name="Lipzen A."/>
            <person name="Lundell T."/>
            <person name="Morin E."/>
            <person name="Murat C."/>
            <person name="Riley R."/>
            <person name="Ohm R."/>
            <person name="Sun H."/>
            <person name="Tunlid A."/>
            <person name="Henrissat B."/>
            <person name="Grigoriev I.V."/>
            <person name="Hibbett D.S."/>
            <person name="Martin F."/>
        </authorList>
    </citation>
    <scope>NUCLEOTIDE SEQUENCE [LARGE SCALE GENOMIC DNA]</scope>
    <source>
        <strain evidence="15">UH-Slu-Lm8-n1</strain>
    </source>
</reference>
<feature type="region of interest" description="Disordered" evidence="11">
    <location>
        <begin position="144"/>
        <end position="163"/>
    </location>
</feature>
<accession>A0A0C9ZKQ5</accession>
<keyword evidence="3" id="KW-1003">Cell membrane</keyword>
<proteinExistence type="predicted"/>
<evidence type="ECO:0000256" key="9">
    <source>
        <dbReference type="ARBA" id="ARBA00023180"/>
    </source>
</evidence>
<dbReference type="GO" id="GO:0005886">
    <property type="term" value="C:plasma membrane"/>
    <property type="evidence" value="ECO:0007669"/>
    <property type="project" value="UniProtKB-SubCell"/>
</dbReference>
<dbReference type="InterPro" id="IPR004835">
    <property type="entry name" value="Chitin_synth"/>
</dbReference>
<feature type="transmembrane region" description="Helical" evidence="12">
    <location>
        <begin position="264"/>
        <end position="284"/>
    </location>
</feature>
<keyword evidence="15" id="KW-1185">Reference proteome</keyword>
<evidence type="ECO:0000256" key="12">
    <source>
        <dbReference type="SAM" id="Phobius"/>
    </source>
</evidence>
<feature type="compositionally biased region" description="Pro residues" evidence="11">
    <location>
        <begin position="19"/>
        <end position="28"/>
    </location>
</feature>
<dbReference type="Pfam" id="PF22997">
    <property type="entry name" value="CHS4"/>
    <property type="match status" value="1"/>
</dbReference>
<reference evidence="14 15" key="1">
    <citation type="submission" date="2014-04" db="EMBL/GenBank/DDBJ databases">
        <authorList>
            <consortium name="DOE Joint Genome Institute"/>
            <person name="Kuo A."/>
            <person name="Ruytinx J."/>
            <person name="Rineau F."/>
            <person name="Colpaert J."/>
            <person name="Kohler A."/>
            <person name="Nagy L.G."/>
            <person name="Floudas D."/>
            <person name="Copeland A."/>
            <person name="Barry K.W."/>
            <person name="Cichocki N."/>
            <person name="Veneault-Fourrey C."/>
            <person name="LaButti K."/>
            <person name="Lindquist E.A."/>
            <person name="Lipzen A."/>
            <person name="Lundell T."/>
            <person name="Morin E."/>
            <person name="Murat C."/>
            <person name="Sun H."/>
            <person name="Tunlid A."/>
            <person name="Henrissat B."/>
            <person name="Grigoriev I.V."/>
            <person name="Hibbett D.S."/>
            <person name="Martin F."/>
            <person name="Nordberg H.P."/>
            <person name="Cantor M.N."/>
            <person name="Hua S.X."/>
        </authorList>
    </citation>
    <scope>NUCLEOTIDE SEQUENCE [LARGE SCALE GENOMIC DNA]</scope>
    <source>
        <strain evidence="14 15">UH-Slu-Lm8-n1</strain>
    </source>
</reference>
<keyword evidence="5 14" id="KW-0808">Transferase</keyword>
<feature type="region of interest" description="Disordered" evidence="11">
    <location>
        <begin position="1208"/>
        <end position="1300"/>
    </location>
</feature>
<keyword evidence="8 12" id="KW-0472">Membrane</keyword>
<evidence type="ECO:0000256" key="7">
    <source>
        <dbReference type="ARBA" id="ARBA00022989"/>
    </source>
</evidence>
<evidence type="ECO:0000259" key="13">
    <source>
        <dbReference type="Pfam" id="PF22997"/>
    </source>
</evidence>
<protein>
    <recommendedName>
        <fullName evidence="2">chitin synthase</fullName>
        <ecNumber evidence="2">2.4.1.16</ecNumber>
    </recommendedName>
</protein>
<dbReference type="HOGENOM" id="CLU_002572_1_0_1"/>
<organism evidence="14 15">
    <name type="scientific">Suillus luteus UH-Slu-Lm8-n1</name>
    <dbReference type="NCBI Taxonomy" id="930992"/>
    <lineage>
        <taxon>Eukaryota</taxon>
        <taxon>Fungi</taxon>
        <taxon>Dikarya</taxon>
        <taxon>Basidiomycota</taxon>
        <taxon>Agaricomycotina</taxon>
        <taxon>Agaricomycetes</taxon>
        <taxon>Agaricomycetidae</taxon>
        <taxon>Boletales</taxon>
        <taxon>Suillineae</taxon>
        <taxon>Suillaceae</taxon>
        <taxon>Suillus</taxon>
    </lineage>
</organism>
<dbReference type="OrthoDB" id="370884at2759"/>
<feature type="compositionally biased region" description="Polar residues" evidence="11">
    <location>
        <begin position="80"/>
        <end position="100"/>
    </location>
</feature>
<evidence type="ECO:0000256" key="1">
    <source>
        <dbReference type="ARBA" id="ARBA00004651"/>
    </source>
</evidence>
<evidence type="ECO:0000313" key="15">
    <source>
        <dbReference type="Proteomes" id="UP000054485"/>
    </source>
</evidence>
<keyword evidence="6 12" id="KW-0812">Transmembrane</keyword>
<dbReference type="InterPro" id="IPR029044">
    <property type="entry name" value="Nucleotide-diphossugar_trans"/>
</dbReference>
<evidence type="ECO:0000256" key="6">
    <source>
        <dbReference type="ARBA" id="ARBA00022692"/>
    </source>
</evidence>
<dbReference type="InParanoid" id="A0A0C9ZKQ5"/>
<feature type="domain" description="Chitin synthase 4-like" evidence="13">
    <location>
        <begin position="421"/>
        <end position="501"/>
    </location>
</feature>
<dbReference type="EC" id="2.4.1.16" evidence="2"/>
<evidence type="ECO:0000256" key="5">
    <source>
        <dbReference type="ARBA" id="ARBA00022679"/>
    </source>
</evidence>
<feature type="compositionally biased region" description="Low complexity" evidence="11">
    <location>
        <begin position="1272"/>
        <end position="1298"/>
    </location>
</feature>
<comment type="catalytic activity">
    <reaction evidence="10">
        <text>[(1-&gt;4)-N-acetyl-beta-D-glucosaminyl](n) + UDP-N-acetyl-alpha-D-glucosamine = [(1-&gt;4)-N-acetyl-beta-D-glucosaminyl](n+1) + UDP + H(+)</text>
        <dbReference type="Rhea" id="RHEA:16637"/>
        <dbReference type="Rhea" id="RHEA-COMP:9593"/>
        <dbReference type="Rhea" id="RHEA-COMP:9595"/>
        <dbReference type="ChEBI" id="CHEBI:15378"/>
        <dbReference type="ChEBI" id="CHEBI:17029"/>
        <dbReference type="ChEBI" id="CHEBI:57705"/>
        <dbReference type="ChEBI" id="CHEBI:58223"/>
        <dbReference type="EC" id="2.4.1.16"/>
    </reaction>
</comment>
<feature type="transmembrane region" description="Helical" evidence="12">
    <location>
        <begin position="514"/>
        <end position="541"/>
    </location>
</feature>
<feature type="compositionally biased region" description="Polar residues" evidence="11">
    <location>
        <begin position="144"/>
        <end position="161"/>
    </location>
</feature>
<dbReference type="GO" id="GO:0006031">
    <property type="term" value="P:chitin biosynthetic process"/>
    <property type="evidence" value="ECO:0007669"/>
    <property type="project" value="TreeGrafter"/>
</dbReference>
<feature type="transmembrane region" description="Helical" evidence="12">
    <location>
        <begin position="1105"/>
        <end position="1125"/>
    </location>
</feature>
<dbReference type="PANTHER" id="PTHR22914">
    <property type="entry name" value="CHITIN SYNTHASE"/>
    <property type="match status" value="1"/>
</dbReference>
<evidence type="ECO:0000256" key="8">
    <source>
        <dbReference type="ARBA" id="ARBA00023136"/>
    </source>
</evidence>
<evidence type="ECO:0000256" key="11">
    <source>
        <dbReference type="SAM" id="MobiDB-lite"/>
    </source>
</evidence>
<dbReference type="SUPFAM" id="SSF53448">
    <property type="entry name" value="Nucleotide-diphospho-sugar transferases"/>
    <property type="match status" value="1"/>
</dbReference>
<feature type="compositionally biased region" description="Polar residues" evidence="11">
    <location>
        <begin position="649"/>
        <end position="663"/>
    </location>
</feature>
<gene>
    <name evidence="14" type="ORF">CY34DRAFT_809755</name>
</gene>
<dbReference type="GO" id="GO:0030428">
    <property type="term" value="C:cell septum"/>
    <property type="evidence" value="ECO:0007669"/>
    <property type="project" value="TreeGrafter"/>
</dbReference>
<feature type="compositionally biased region" description="Polar residues" evidence="11">
    <location>
        <begin position="599"/>
        <end position="608"/>
    </location>
</feature>
<dbReference type="CDD" id="cd04190">
    <property type="entry name" value="Chitin_synth_C"/>
    <property type="match status" value="1"/>
</dbReference>
<keyword evidence="7 12" id="KW-1133">Transmembrane helix</keyword>
<keyword evidence="4" id="KW-0328">Glycosyltransferase</keyword>
<feature type="compositionally biased region" description="Polar residues" evidence="11">
    <location>
        <begin position="1208"/>
        <end position="1242"/>
    </location>
</feature>
<dbReference type="EMBL" id="KN835414">
    <property type="protein sequence ID" value="KIK38040.1"/>
    <property type="molecule type" value="Genomic_DNA"/>
</dbReference>
<evidence type="ECO:0000256" key="10">
    <source>
        <dbReference type="ARBA" id="ARBA00048014"/>
    </source>
</evidence>
<evidence type="ECO:0000256" key="2">
    <source>
        <dbReference type="ARBA" id="ARBA00012543"/>
    </source>
</evidence>